<dbReference type="NCBIfam" id="TIGR02532">
    <property type="entry name" value="IV_pilin_GFxxxE"/>
    <property type="match status" value="1"/>
</dbReference>
<evidence type="ECO:0000256" key="1">
    <source>
        <dbReference type="SAM" id="Phobius"/>
    </source>
</evidence>
<keyword evidence="3" id="KW-1185">Reference proteome</keyword>
<dbReference type="Gene3D" id="3.30.700.10">
    <property type="entry name" value="Glycoprotein, Type 4 Pilin"/>
    <property type="match status" value="1"/>
</dbReference>
<protein>
    <recommendedName>
        <fullName evidence="4">General secretion pathway protein H</fullName>
    </recommendedName>
</protein>
<dbReference type="Proteomes" id="UP000245125">
    <property type="component" value="Unassembled WGS sequence"/>
</dbReference>
<reference evidence="3" key="1">
    <citation type="submission" date="2018-03" db="EMBL/GenBank/DDBJ databases">
        <authorList>
            <person name="Zecchin S."/>
        </authorList>
    </citation>
    <scope>NUCLEOTIDE SEQUENCE [LARGE SCALE GENOMIC DNA]</scope>
</reference>
<organism evidence="2 3">
    <name type="scientific">Candidatus Sulfobium mesophilum</name>
    <dbReference type="NCBI Taxonomy" id="2016548"/>
    <lineage>
        <taxon>Bacteria</taxon>
        <taxon>Pseudomonadati</taxon>
        <taxon>Nitrospirota</taxon>
        <taxon>Nitrospiria</taxon>
        <taxon>Nitrospirales</taxon>
        <taxon>Nitrospiraceae</taxon>
        <taxon>Candidatus Sulfobium</taxon>
    </lineage>
</organism>
<dbReference type="AlphaFoldDB" id="A0A2U3QID9"/>
<evidence type="ECO:0000313" key="3">
    <source>
        <dbReference type="Proteomes" id="UP000245125"/>
    </source>
</evidence>
<keyword evidence="1" id="KW-1133">Transmembrane helix</keyword>
<keyword evidence="1" id="KW-0472">Membrane</keyword>
<dbReference type="EMBL" id="OUUY01000092">
    <property type="protein sequence ID" value="SPQ01163.1"/>
    <property type="molecule type" value="Genomic_DNA"/>
</dbReference>
<dbReference type="PROSITE" id="PS00409">
    <property type="entry name" value="PROKAR_NTER_METHYL"/>
    <property type="match status" value="1"/>
</dbReference>
<keyword evidence="1" id="KW-0812">Transmembrane</keyword>
<evidence type="ECO:0008006" key="4">
    <source>
        <dbReference type="Google" id="ProtNLM"/>
    </source>
</evidence>
<accession>A0A2U3QID9</accession>
<sequence length="152" mass="16686">MRFALCSKKGFTLLELAVVVFIIAMLAALVFPAFFGADNRVKAEARKTASLLRYLNDNAISTKSVYPLKFNLADRVLSWQGPDGEKAERLKALTSVTLTSKGEIKEGEVTVFFGPLGIQENLAVYLRDDRIGMTVSLSPVSGRVKLTEGEKQ</sequence>
<dbReference type="InterPro" id="IPR012902">
    <property type="entry name" value="N_methyl_site"/>
</dbReference>
<name>A0A2U3QID9_9BACT</name>
<gene>
    <name evidence="2" type="ORF">NBG4_450010</name>
</gene>
<dbReference type="SUPFAM" id="SSF54523">
    <property type="entry name" value="Pili subunits"/>
    <property type="match status" value="1"/>
</dbReference>
<dbReference type="Pfam" id="PF07963">
    <property type="entry name" value="N_methyl"/>
    <property type="match status" value="1"/>
</dbReference>
<evidence type="ECO:0000313" key="2">
    <source>
        <dbReference type="EMBL" id="SPQ01163.1"/>
    </source>
</evidence>
<feature type="transmembrane region" description="Helical" evidence="1">
    <location>
        <begin position="12"/>
        <end position="35"/>
    </location>
</feature>
<proteinExistence type="predicted"/>
<dbReference type="InterPro" id="IPR045584">
    <property type="entry name" value="Pilin-like"/>
</dbReference>